<proteinExistence type="predicted"/>
<evidence type="ECO:0000313" key="1">
    <source>
        <dbReference type="EMBL" id="JAH18431.1"/>
    </source>
</evidence>
<sequence>MYMTYRQLKALMRIQ</sequence>
<protein>
    <submittedName>
        <fullName evidence="1">Uncharacterized protein</fullName>
    </submittedName>
</protein>
<dbReference type="EMBL" id="GBXM01090146">
    <property type="protein sequence ID" value="JAH18431.1"/>
    <property type="molecule type" value="Transcribed_RNA"/>
</dbReference>
<accession>A0A0E9QND3</accession>
<organism evidence="1">
    <name type="scientific">Anguilla anguilla</name>
    <name type="common">European freshwater eel</name>
    <name type="synonym">Muraena anguilla</name>
    <dbReference type="NCBI Taxonomy" id="7936"/>
    <lineage>
        <taxon>Eukaryota</taxon>
        <taxon>Metazoa</taxon>
        <taxon>Chordata</taxon>
        <taxon>Craniata</taxon>
        <taxon>Vertebrata</taxon>
        <taxon>Euteleostomi</taxon>
        <taxon>Actinopterygii</taxon>
        <taxon>Neopterygii</taxon>
        <taxon>Teleostei</taxon>
        <taxon>Anguilliformes</taxon>
        <taxon>Anguillidae</taxon>
        <taxon>Anguilla</taxon>
    </lineage>
</organism>
<reference evidence="1" key="2">
    <citation type="journal article" date="2015" name="Fish Shellfish Immunol.">
        <title>Early steps in the European eel (Anguilla anguilla)-Vibrio vulnificus interaction in the gills: Role of the RtxA13 toxin.</title>
        <authorList>
            <person name="Callol A."/>
            <person name="Pajuelo D."/>
            <person name="Ebbesson L."/>
            <person name="Teles M."/>
            <person name="MacKenzie S."/>
            <person name="Amaro C."/>
        </authorList>
    </citation>
    <scope>NUCLEOTIDE SEQUENCE</scope>
</reference>
<reference evidence="1" key="1">
    <citation type="submission" date="2014-11" db="EMBL/GenBank/DDBJ databases">
        <authorList>
            <person name="Amaro Gonzalez C."/>
        </authorList>
    </citation>
    <scope>NUCLEOTIDE SEQUENCE</scope>
</reference>
<name>A0A0E9QND3_ANGAN</name>